<feature type="transmembrane region" description="Helical" evidence="1">
    <location>
        <begin position="7"/>
        <end position="28"/>
    </location>
</feature>
<protein>
    <submittedName>
        <fullName evidence="2">Uncharacterized protein</fullName>
    </submittedName>
</protein>
<evidence type="ECO:0000256" key="1">
    <source>
        <dbReference type="SAM" id="Phobius"/>
    </source>
</evidence>
<dbReference type="AlphaFoldDB" id="A0A1G2AYH4"/>
<keyword evidence="1" id="KW-0472">Membrane</keyword>
<organism evidence="2 3">
    <name type="scientific">Candidatus Kerfeldbacteria bacterium RIFCSPHIGHO2_12_FULL_48_17</name>
    <dbReference type="NCBI Taxonomy" id="1798542"/>
    <lineage>
        <taxon>Bacteria</taxon>
        <taxon>Candidatus Kerfeldiibacteriota</taxon>
    </lineage>
</organism>
<accession>A0A1G2AYH4</accession>
<proteinExistence type="predicted"/>
<evidence type="ECO:0000313" key="2">
    <source>
        <dbReference type="EMBL" id="OGY81489.1"/>
    </source>
</evidence>
<keyword evidence="1" id="KW-0812">Transmembrane</keyword>
<name>A0A1G2AYH4_9BACT</name>
<dbReference type="Proteomes" id="UP000176952">
    <property type="component" value="Unassembled WGS sequence"/>
</dbReference>
<keyword evidence="1" id="KW-1133">Transmembrane helix</keyword>
<reference evidence="2 3" key="1">
    <citation type="journal article" date="2016" name="Nat. Commun.">
        <title>Thousands of microbial genomes shed light on interconnected biogeochemical processes in an aquifer system.</title>
        <authorList>
            <person name="Anantharaman K."/>
            <person name="Brown C.T."/>
            <person name="Hug L.A."/>
            <person name="Sharon I."/>
            <person name="Castelle C.J."/>
            <person name="Probst A.J."/>
            <person name="Thomas B.C."/>
            <person name="Singh A."/>
            <person name="Wilkins M.J."/>
            <person name="Karaoz U."/>
            <person name="Brodie E.L."/>
            <person name="Williams K.H."/>
            <person name="Hubbard S.S."/>
            <person name="Banfield J.F."/>
        </authorList>
    </citation>
    <scope>NUCLEOTIDE SEQUENCE [LARGE SCALE GENOMIC DNA]</scope>
</reference>
<sequence length="393" mass="42744">MKIQKSIIAVVVALLICAVAIIVVWVKFPNKQTTDLTNAPVTELKTTPITQLFEKLIIPENAGGGRHPQLFHPINGAMYIFYLTDKGVLQYVKIDEEGNVLDEPRAFSTGDAEVTSFELEQTGDNGFLVYERNNAERREFVLEKINDRVQSSGTAVIAGTSLSNAPLKGKEDETFASAHIFTTGDILNVITQIHGTTAGKQLRLRRFTPELAPVGEAQDLATGDRALIGAAAQAGFETGKGFSLLTTMRLKGTELCPAPDQTTQTEIMALNYDQDGAFLDRTQLTQGSRLTHHPIAARTHNGKIFTAFYVHESTTGFPACSNGDIPIAGSLNITVFNANLAEINKAVLRFTKSGTPGPADIFVSDEAIYAAYELNRTNEIAGPRALMFAKYDF</sequence>
<comment type="caution">
    <text evidence="2">The sequence shown here is derived from an EMBL/GenBank/DDBJ whole genome shotgun (WGS) entry which is preliminary data.</text>
</comment>
<evidence type="ECO:0000313" key="3">
    <source>
        <dbReference type="Proteomes" id="UP000176952"/>
    </source>
</evidence>
<gene>
    <name evidence="2" type="ORF">A3F54_02575</name>
</gene>
<dbReference type="EMBL" id="MHKD01000043">
    <property type="protein sequence ID" value="OGY81489.1"/>
    <property type="molecule type" value="Genomic_DNA"/>
</dbReference>